<organism evidence="5 6">
    <name type="scientific">Flemingia macrophylla</name>
    <dbReference type="NCBI Taxonomy" id="520843"/>
    <lineage>
        <taxon>Eukaryota</taxon>
        <taxon>Viridiplantae</taxon>
        <taxon>Streptophyta</taxon>
        <taxon>Embryophyta</taxon>
        <taxon>Tracheophyta</taxon>
        <taxon>Spermatophyta</taxon>
        <taxon>Magnoliopsida</taxon>
        <taxon>eudicotyledons</taxon>
        <taxon>Gunneridae</taxon>
        <taxon>Pentapetalae</taxon>
        <taxon>rosids</taxon>
        <taxon>fabids</taxon>
        <taxon>Fabales</taxon>
        <taxon>Fabaceae</taxon>
        <taxon>Papilionoideae</taxon>
        <taxon>50 kb inversion clade</taxon>
        <taxon>NPAAA clade</taxon>
        <taxon>indigoferoid/millettioid clade</taxon>
        <taxon>Phaseoleae</taxon>
        <taxon>Flemingia</taxon>
    </lineage>
</organism>
<evidence type="ECO:0000256" key="1">
    <source>
        <dbReference type="ARBA" id="ARBA00005771"/>
    </source>
</evidence>
<gene>
    <name evidence="5" type="ORF">Fmac_025385</name>
</gene>
<dbReference type="Gene3D" id="3.40.50.300">
    <property type="entry name" value="P-loop containing nucleotide triphosphate hydrolases"/>
    <property type="match status" value="1"/>
</dbReference>
<comment type="caution">
    <text evidence="5">The sequence shown here is derived from an EMBL/GenBank/DDBJ whole genome shotgun (WGS) entry which is preliminary data.</text>
</comment>
<dbReference type="InterPro" id="IPR000863">
    <property type="entry name" value="Sulfotransferase_dom"/>
</dbReference>
<dbReference type="Pfam" id="PF00685">
    <property type="entry name" value="Sulfotransfer_1"/>
    <property type="match status" value="1"/>
</dbReference>
<comment type="similarity">
    <text evidence="1 3">Belongs to the sulfotransferase 1 family.</text>
</comment>
<proteinExistence type="inferred from homology"/>
<dbReference type="AlphaFoldDB" id="A0ABD1LS28"/>
<dbReference type="EC" id="2.8.2.-" evidence="3"/>
<protein>
    <recommendedName>
        <fullName evidence="3">Sulfotransferase</fullName>
        <ecNumber evidence="3">2.8.2.-</ecNumber>
    </recommendedName>
</protein>
<dbReference type="EMBL" id="JBGMDY010000008">
    <property type="protein sequence ID" value="KAL2326327.1"/>
    <property type="molecule type" value="Genomic_DNA"/>
</dbReference>
<dbReference type="SUPFAM" id="SSF52540">
    <property type="entry name" value="P-loop containing nucleoside triphosphate hydrolases"/>
    <property type="match status" value="1"/>
</dbReference>
<keyword evidence="2 3" id="KW-0808">Transferase</keyword>
<reference evidence="5 6" key="1">
    <citation type="submission" date="2024-08" db="EMBL/GenBank/DDBJ databases">
        <title>Insights into the chromosomal genome structure of Flemingia macrophylla.</title>
        <authorList>
            <person name="Ding Y."/>
            <person name="Zhao Y."/>
            <person name="Bi W."/>
            <person name="Wu M."/>
            <person name="Zhao G."/>
            <person name="Gong Y."/>
            <person name="Li W."/>
            <person name="Zhang P."/>
        </authorList>
    </citation>
    <scope>NUCLEOTIDE SEQUENCE [LARGE SCALE GENOMIC DNA]</scope>
    <source>
        <strain evidence="5">DYQJB</strain>
        <tissue evidence="5">Leaf</tissue>
    </source>
</reference>
<feature type="domain" description="Sulfotransferase" evidence="4">
    <location>
        <begin position="75"/>
        <end position="338"/>
    </location>
</feature>
<evidence type="ECO:0000256" key="3">
    <source>
        <dbReference type="RuleBase" id="RU361155"/>
    </source>
</evidence>
<dbReference type="Proteomes" id="UP001603857">
    <property type="component" value="Unassembled WGS sequence"/>
</dbReference>
<evidence type="ECO:0000313" key="5">
    <source>
        <dbReference type="EMBL" id="KAL2326327.1"/>
    </source>
</evidence>
<evidence type="ECO:0000256" key="2">
    <source>
        <dbReference type="ARBA" id="ARBA00022679"/>
    </source>
</evidence>
<name>A0ABD1LS28_9FABA</name>
<dbReference type="InterPro" id="IPR027417">
    <property type="entry name" value="P-loop_NTPase"/>
</dbReference>
<accession>A0ABD1LS28</accession>
<sequence length="363" mass="41962">MGPTNQTDFIKTQSMNLQEVSEEDKLSQDCKELVLSLPKEKGWLTPYLYLYQSFWYSPTEIQAINNFQNHFQAKDNDVIIASVPKSGTTWLKALTYAIVNRQHFPSPENHPLLNYNSHELVPPFELVIYDDIYHGKIHDLSNMTEPRLFGTHIPFTSLAKSIEETNCKIIYICRNLFDTFISTWIFVNKIMPEILPTLPLEEAFERYCKGVIGYGPSWNHILGYWKESVARPSKVLFLKYEDLKEDINFNVKKIAEFLDFPFTKEEENDGVIENIIKLCSFEKMKELKVNKYGTMGEGRIVENRYFFRKAEIGDWVNYLSPAMVEKLSKIIEEKLSGSVPSRLLTSVVLTSTRYLVSTSSIGA</sequence>
<evidence type="ECO:0000313" key="6">
    <source>
        <dbReference type="Proteomes" id="UP001603857"/>
    </source>
</evidence>
<dbReference type="PANTHER" id="PTHR11783">
    <property type="entry name" value="SULFOTRANSFERASE SULT"/>
    <property type="match status" value="1"/>
</dbReference>
<dbReference type="GO" id="GO:0016740">
    <property type="term" value="F:transferase activity"/>
    <property type="evidence" value="ECO:0007669"/>
    <property type="project" value="UniProtKB-KW"/>
</dbReference>
<keyword evidence="6" id="KW-1185">Reference proteome</keyword>
<evidence type="ECO:0000259" key="4">
    <source>
        <dbReference type="Pfam" id="PF00685"/>
    </source>
</evidence>